<feature type="chain" id="PRO_5024303085" description="TPM domain-containing protein" evidence="2">
    <location>
        <begin position="25"/>
        <end position="271"/>
    </location>
</feature>
<dbReference type="RefSeq" id="WP_148868870.1">
    <property type="nucleotide sequence ID" value="NZ_VNIA01000001.1"/>
</dbReference>
<feature type="domain" description="TPM" evidence="3">
    <location>
        <begin position="38"/>
        <end position="162"/>
    </location>
</feature>
<reference evidence="4 5" key="1">
    <citation type="submission" date="2019-07" db="EMBL/GenBank/DDBJ databases">
        <title>Genomic Encyclopedia of Type Strains, Phase IV (KMG-IV): sequencing the most valuable type-strain genomes for metagenomic binning, comparative biology and taxonomic classification.</title>
        <authorList>
            <person name="Goeker M."/>
        </authorList>
    </citation>
    <scope>NUCLEOTIDE SEQUENCE [LARGE SCALE GENOMIC DNA]</scope>
    <source>
        <strain evidence="4 5">DSM 18961</strain>
    </source>
</reference>
<dbReference type="Proteomes" id="UP000323136">
    <property type="component" value="Unassembled WGS sequence"/>
</dbReference>
<evidence type="ECO:0000313" key="4">
    <source>
        <dbReference type="EMBL" id="TYQ00147.1"/>
    </source>
</evidence>
<dbReference type="AlphaFoldDB" id="A0A5S5DYN3"/>
<feature type="transmembrane region" description="Helical" evidence="1">
    <location>
        <begin position="178"/>
        <end position="197"/>
    </location>
</feature>
<keyword evidence="2" id="KW-0732">Signal</keyword>
<evidence type="ECO:0000313" key="5">
    <source>
        <dbReference type="Proteomes" id="UP000323136"/>
    </source>
</evidence>
<feature type="signal peptide" evidence="2">
    <location>
        <begin position="1"/>
        <end position="24"/>
    </location>
</feature>
<dbReference type="PANTHER" id="PTHR30373">
    <property type="entry name" value="UPF0603 PROTEIN YGCG"/>
    <property type="match status" value="1"/>
</dbReference>
<evidence type="ECO:0000256" key="1">
    <source>
        <dbReference type="SAM" id="Phobius"/>
    </source>
</evidence>
<dbReference type="InterPro" id="IPR007621">
    <property type="entry name" value="TPM_dom"/>
</dbReference>
<dbReference type="EMBL" id="VNIA01000001">
    <property type="protein sequence ID" value="TYQ00147.1"/>
    <property type="molecule type" value="Genomic_DNA"/>
</dbReference>
<protein>
    <recommendedName>
        <fullName evidence="3">TPM domain-containing protein</fullName>
    </recommendedName>
</protein>
<evidence type="ECO:0000256" key="2">
    <source>
        <dbReference type="SAM" id="SignalP"/>
    </source>
</evidence>
<proteinExistence type="predicted"/>
<comment type="caution">
    <text evidence="4">The sequence shown here is derived from an EMBL/GenBank/DDBJ whole genome shotgun (WGS) entry which is preliminary data.</text>
</comment>
<name>A0A5S5DYN3_9FLAO</name>
<keyword evidence="1" id="KW-0472">Membrane</keyword>
<dbReference type="OrthoDB" id="9810918at2"/>
<keyword evidence="1" id="KW-1133">Transmembrane helix</keyword>
<accession>A0A5S5DYN3</accession>
<gene>
    <name evidence="4" type="ORF">C7447_101756</name>
</gene>
<evidence type="ECO:0000259" key="3">
    <source>
        <dbReference type="Pfam" id="PF04536"/>
    </source>
</evidence>
<dbReference type="Pfam" id="PF04536">
    <property type="entry name" value="TPM_phosphatase"/>
    <property type="match status" value="1"/>
</dbReference>
<keyword evidence="1" id="KW-0812">Transmembrane</keyword>
<dbReference type="PANTHER" id="PTHR30373:SF2">
    <property type="entry name" value="UPF0603 PROTEIN YGCG"/>
    <property type="match status" value="1"/>
</dbReference>
<sequence length="271" mass="29186">MKKFQQHITLLFFFGLLFAQNSFAQFDIPKKPDFQTSVYDYIGLLSASEKSALENKLIKYSDTTSTQIVVAIIATTNGEEIGYLATNWAHEWGIGGSKEKDNGVFMLLAKDDRKITIRTGYGVEHLLTDYTSRQIIEYDILPHFKNGNYYAGLDSGANAVFKVMKGEYQGTRKKSKDGFDPGFIIFIVIIIIFFILISRGNRGNRGGGYRNYRDDNTSRSILETIILSNAGRGGFGGGFGGGSGGFGGGSGGFGGGFGGGGFGGGGATGGW</sequence>
<keyword evidence="5" id="KW-1185">Reference proteome</keyword>
<dbReference type="Gene3D" id="3.10.310.50">
    <property type="match status" value="1"/>
</dbReference>
<organism evidence="4 5">
    <name type="scientific">Tenacibaculum adriaticum</name>
    <dbReference type="NCBI Taxonomy" id="413713"/>
    <lineage>
        <taxon>Bacteria</taxon>
        <taxon>Pseudomonadati</taxon>
        <taxon>Bacteroidota</taxon>
        <taxon>Flavobacteriia</taxon>
        <taxon>Flavobacteriales</taxon>
        <taxon>Flavobacteriaceae</taxon>
        <taxon>Tenacibaculum</taxon>
    </lineage>
</organism>